<evidence type="ECO:0000256" key="1">
    <source>
        <dbReference type="SAM" id="MobiDB-lite"/>
    </source>
</evidence>
<name>A0A382L5Z7_9ZZZZ</name>
<feature type="region of interest" description="Disordered" evidence="1">
    <location>
        <begin position="1"/>
        <end position="20"/>
    </location>
</feature>
<organism evidence="2">
    <name type="scientific">marine metagenome</name>
    <dbReference type="NCBI Taxonomy" id="408172"/>
    <lineage>
        <taxon>unclassified sequences</taxon>
        <taxon>metagenomes</taxon>
        <taxon>ecological metagenomes</taxon>
    </lineage>
</organism>
<dbReference type="AlphaFoldDB" id="A0A382L5Z7"/>
<feature type="non-terminal residue" evidence="2">
    <location>
        <position position="1"/>
    </location>
</feature>
<feature type="compositionally biased region" description="Polar residues" evidence="1">
    <location>
        <begin position="1"/>
        <end position="12"/>
    </location>
</feature>
<proteinExistence type="predicted"/>
<evidence type="ECO:0000313" key="2">
    <source>
        <dbReference type="EMBL" id="SVC32368.1"/>
    </source>
</evidence>
<reference evidence="2" key="1">
    <citation type="submission" date="2018-05" db="EMBL/GenBank/DDBJ databases">
        <authorList>
            <person name="Lanie J.A."/>
            <person name="Ng W.-L."/>
            <person name="Kazmierczak K.M."/>
            <person name="Andrzejewski T.M."/>
            <person name="Davidsen T.M."/>
            <person name="Wayne K.J."/>
            <person name="Tettelin H."/>
            <person name="Glass J.I."/>
            <person name="Rusch D."/>
            <person name="Podicherti R."/>
            <person name="Tsui H.-C.T."/>
            <person name="Winkler M.E."/>
        </authorList>
    </citation>
    <scope>NUCLEOTIDE SEQUENCE</scope>
</reference>
<feature type="non-terminal residue" evidence="2">
    <location>
        <position position="405"/>
    </location>
</feature>
<accession>A0A382L5Z7</accession>
<protein>
    <submittedName>
        <fullName evidence="2">Uncharacterized protein</fullName>
    </submittedName>
</protein>
<sequence>FKDVNGSANPTMKGSGGKGQSNRITVVKIKGDYENDDYYLECMKQWDWYEKKTVPFLSSLLELLPEPEEEWKNVVVRWLESDSDADLADTVEVRKIQQELGKGLHETSVQGNTIYQMSTDNYSSSSVDKVVEQLNKHGFGLEQVGNSIHAPISGLDLDAYTKSSMPMMTIVDDKVWIRVAGRNYCRTVDDLDQAGIDEALNSLEQYIASVSKAHRGDRRAKMALAEYLLTVMTAPFDHLYMAERRRKFTRLREGPRMTSYYGTAGNGKTYACRYALKMLTGLDIEALTSGDFTQAAVLTAARKGSIFPLVFDDLQKDRVREWGTWGKFYWDDGFVDRSLYPQLIITANDRIDSGGPLGRRVREIAMHATFSASEENSVLVEELLQANTNIFLYFSKLMIERWAQA</sequence>
<dbReference type="EMBL" id="UINC01085124">
    <property type="protein sequence ID" value="SVC32368.1"/>
    <property type="molecule type" value="Genomic_DNA"/>
</dbReference>
<gene>
    <name evidence="2" type="ORF">METZ01_LOCUS285222</name>
</gene>